<feature type="transmembrane region" description="Helical" evidence="2">
    <location>
        <begin position="148"/>
        <end position="169"/>
    </location>
</feature>
<feature type="region of interest" description="Disordered" evidence="1">
    <location>
        <begin position="330"/>
        <end position="376"/>
    </location>
</feature>
<evidence type="ECO:0000313" key="4">
    <source>
        <dbReference type="Proteomes" id="UP001437256"/>
    </source>
</evidence>
<evidence type="ECO:0000313" key="3">
    <source>
        <dbReference type="EMBL" id="KAL0057355.1"/>
    </source>
</evidence>
<feature type="transmembrane region" description="Helical" evidence="2">
    <location>
        <begin position="300"/>
        <end position="319"/>
    </location>
</feature>
<keyword evidence="2" id="KW-1133">Transmembrane helix</keyword>
<comment type="caution">
    <text evidence="3">The sequence shown here is derived from an EMBL/GenBank/DDBJ whole genome shotgun (WGS) entry which is preliminary data.</text>
</comment>
<keyword evidence="2" id="KW-0472">Membrane</keyword>
<sequence>MSGEICSIPGNPDVAGAYIDPQLHTLSSFEPISIAGIGVRASIYAQTCLAMVFLALIDLKNPDLPSSTPKQPKPELRPKYIQIIKNLEQRIFMFGFAVIINAIIELNRTNGLTPYHSLIVLNIGFINSWVGGMLLLTRAESKAGRSIVDAIWLLLHSIFYGSFGIYFWARKARIVDHYADKPDSCRPLTYFWVFQPVLVTNPVLKTVSLTFYAFVIAVPVIGLALYAFIHISGSRCLSIPLRWVKQPLPSQSSEHVSRYNRLAQFVRSFTRFSPAIFALFSTEYIVRLNAPNVTARDNDWTYGQTLALLMTLVAVVRYLNEWRNVSKDSEQGEIRVVDPQGSLEGDVEKGKVDVSVGTEVESAGGEDRQPQQRGSS</sequence>
<name>A0ABR2Z7Q2_9AGAR</name>
<proteinExistence type="predicted"/>
<accession>A0ABR2Z7Q2</accession>
<reference evidence="3 4" key="1">
    <citation type="submission" date="2024-05" db="EMBL/GenBank/DDBJ databases">
        <title>A draft genome resource for the thread blight pathogen Marasmius tenuissimus strain MS-2.</title>
        <authorList>
            <person name="Yulfo-Soto G.E."/>
            <person name="Baruah I.K."/>
            <person name="Amoako-Attah I."/>
            <person name="Bukari Y."/>
            <person name="Meinhardt L.W."/>
            <person name="Bailey B.A."/>
            <person name="Cohen S.P."/>
        </authorList>
    </citation>
    <scope>NUCLEOTIDE SEQUENCE [LARGE SCALE GENOMIC DNA]</scope>
    <source>
        <strain evidence="3 4">MS-2</strain>
    </source>
</reference>
<gene>
    <name evidence="3" type="ORF">AAF712_016005</name>
</gene>
<dbReference type="Proteomes" id="UP001437256">
    <property type="component" value="Unassembled WGS sequence"/>
</dbReference>
<keyword evidence="2" id="KW-0812">Transmembrane</keyword>
<dbReference type="EMBL" id="JBBXMP010000572">
    <property type="protein sequence ID" value="KAL0057355.1"/>
    <property type="molecule type" value="Genomic_DNA"/>
</dbReference>
<organism evidence="3 4">
    <name type="scientific">Marasmius tenuissimus</name>
    <dbReference type="NCBI Taxonomy" id="585030"/>
    <lineage>
        <taxon>Eukaryota</taxon>
        <taxon>Fungi</taxon>
        <taxon>Dikarya</taxon>
        <taxon>Basidiomycota</taxon>
        <taxon>Agaricomycotina</taxon>
        <taxon>Agaricomycetes</taxon>
        <taxon>Agaricomycetidae</taxon>
        <taxon>Agaricales</taxon>
        <taxon>Marasmiineae</taxon>
        <taxon>Marasmiaceae</taxon>
        <taxon>Marasmius</taxon>
    </lineage>
</organism>
<keyword evidence="4" id="KW-1185">Reference proteome</keyword>
<evidence type="ECO:0000256" key="1">
    <source>
        <dbReference type="SAM" id="MobiDB-lite"/>
    </source>
</evidence>
<feature type="transmembrane region" description="Helical" evidence="2">
    <location>
        <begin position="87"/>
        <end position="104"/>
    </location>
</feature>
<protein>
    <submittedName>
        <fullName evidence="3">Uncharacterized protein</fullName>
    </submittedName>
</protein>
<evidence type="ECO:0000256" key="2">
    <source>
        <dbReference type="SAM" id="Phobius"/>
    </source>
</evidence>
<feature type="transmembrane region" description="Helical" evidence="2">
    <location>
        <begin position="116"/>
        <end position="136"/>
    </location>
</feature>
<feature type="transmembrane region" description="Helical" evidence="2">
    <location>
        <begin position="209"/>
        <end position="229"/>
    </location>
</feature>